<evidence type="ECO:0000256" key="7">
    <source>
        <dbReference type="RuleBase" id="RU364038"/>
    </source>
</evidence>
<evidence type="ECO:0000256" key="1">
    <source>
        <dbReference type="ARBA" id="ARBA00004418"/>
    </source>
</evidence>
<feature type="domain" description="Disulphide bond isomerase DsbC/G N-terminal" evidence="9">
    <location>
        <begin position="133"/>
        <end position="204"/>
    </location>
</feature>
<accession>A0A2U1CPY8</accession>
<dbReference type="PANTHER" id="PTHR35272">
    <property type="entry name" value="THIOL:DISULFIDE INTERCHANGE PROTEIN DSBC-RELATED"/>
    <property type="match status" value="1"/>
</dbReference>
<feature type="region of interest" description="Disordered" evidence="8">
    <location>
        <begin position="33"/>
        <end position="101"/>
    </location>
</feature>
<keyword evidence="3 7" id="KW-0732">Signal</keyword>
<dbReference type="InterPro" id="IPR012336">
    <property type="entry name" value="Thioredoxin-like_fold"/>
</dbReference>
<dbReference type="SUPFAM" id="SSF54423">
    <property type="entry name" value="DsbC/DsbG N-terminal domain-like"/>
    <property type="match status" value="1"/>
</dbReference>
<dbReference type="SUPFAM" id="SSF52833">
    <property type="entry name" value="Thioredoxin-like"/>
    <property type="match status" value="1"/>
</dbReference>
<keyword evidence="6 7" id="KW-0676">Redox-active center</keyword>
<dbReference type="GO" id="GO:0042597">
    <property type="term" value="C:periplasmic space"/>
    <property type="evidence" value="ECO:0007669"/>
    <property type="project" value="UniProtKB-SubCell"/>
</dbReference>
<dbReference type="Pfam" id="PF13098">
    <property type="entry name" value="Thioredoxin_2"/>
    <property type="match status" value="1"/>
</dbReference>
<feature type="compositionally biased region" description="Polar residues" evidence="8">
    <location>
        <begin position="82"/>
        <end position="94"/>
    </location>
</feature>
<feature type="signal peptide" evidence="7">
    <location>
        <begin position="1"/>
        <end position="27"/>
    </location>
</feature>
<comment type="similarity">
    <text evidence="2 7">Belongs to the thioredoxin family. DsbC subfamily.</text>
</comment>
<evidence type="ECO:0000256" key="3">
    <source>
        <dbReference type="ARBA" id="ARBA00022729"/>
    </source>
</evidence>
<dbReference type="InterPro" id="IPR036249">
    <property type="entry name" value="Thioredoxin-like_sf"/>
</dbReference>
<evidence type="ECO:0000256" key="4">
    <source>
        <dbReference type="ARBA" id="ARBA00022764"/>
    </source>
</evidence>
<reference evidence="11 12" key="1">
    <citation type="submission" date="2018-04" db="EMBL/GenBank/DDBJ databases">
        <title>Genomic Encyclopedia of Type Strains, Phase IV (KMG-IV): sequencing the most valuable type-strain genomes for metagenomic binning, comparative biology and taxonomic classification.</title>
        <authorList>
            <person name="Goeker M."/>
        </authorList>
    </citation>
    <scope>NUCLEOTIDE SEQUENCE [LARGE SCALE GENOMIC DNA]</scope>
    <source>
        <strain evidence="11 12">DSM 10065</strain>
    </source>
</reference>
<feature type="domain" description="Thioredoxin-like fold" evidence="10">
    <location>
        <begin position="227"/>
        <end position="348"/>
    </location>
</feature>
<comment type="subcellular location">
    <subcellularLocation>
        <location evidence="1 7">Periplasm</location>
    </subcellularLocation>
</comment>
<evidence type="ECO:0000259" key="10">
    <source>
        <dbReference type="Pfam" id="PF13098"/>
    </source>
</evidence>
<evidence type="ECO:0000313" key="11">
    <source>
        <dbReference type="EMBL" id="PVY67945.1"/>
    </source>
</evidence>
<evidence type="ECO:0000256" key="5">
    <source>
        <dbReference type="ARBA" id="ARBA00023157"/>
    </source>
</evidence>
<comment type="function">
    <text evidence="7">Required for disulfide bond formation in some periplasmic proteins. Acts by transferring its disulfide bond to other proteins and is reduced in the process.</text>
</comment>
<evidence type="ECO:0000313" key="12">
    <source>
        <dbReference type="Proteomes" id="UP000246145"/>
    </source>
</evidence>
<dbReference type="Gene3D" id="3.40.30.10">
    <property type="entry name" value="Glutaredoxin"/>
    <property type="match status" value="1"/>
</dbReference>
<dbReference type="Gene3D" id="3.10.450.70">
    <property type="entry name" value="Disulphide bond isomerase, DsbC/G, N-terminal"/>
    <property type="match status" value="1"/>
</dbReference>
<dbReference type="InterPro" id="IPR018950">
    <property type="entry name" value="DiS-bond_isomerase_DsbC/G_N"/>
</dbReference>
<keyword evidence="5" id="KW-1015">Disulfide bond</keyword>
<organism evidence="11 12">
    <name type="scientific">Pusillimonas noertemannii</name>
    <dbReference type="NCBI Taxonomy" id="305977"/>
    <lineage>
        <taxon>Bacteria</taxon>
        <taxon>Pseudomonadati</taxon>
        <taxon>Pseudomonadota</taxon>
        <taxon>Betaproteobacteria</taxon>
        <taxon>Burkholderiales</taxon>
        <taxon>Alcaligenaceae</taxon>
        <taxon>Pusillimonas</taxon>
    </lineage>
</organism>
<feature type="chain" id="PRO_5015372181" description="Thiol:disulfide interchange protein" evidence="7">
    <location>
        <begin position="28"/>
        <end position="360"/>
    </location>
</feature>
<dbReference type="STRING" id="1231391.GCA_000308195_03163"/>
<sequence>MIFDIANRLGAVAVAAGCILGPAVAQAQAANEAAGQKSEAAAQQAEQAAETQAPQAPQAAAPNAESSGVADDKAAGQGETAAGSNASQSGTQNDAASAGDASAKAAAPASVAAEGANAGEGAAAQGGEAAEAPAQLSREEIAVRVKAAFEKEFPGISLDSVKPTRFADIYELRIGSDLLYTNAGVEYVLQGSLIDARNKEDLTAKSLDELTRVAFDSLPLESAIKQVKGDGSRKMVVFEDPNCGYCKRLHQTLEGMDNFTVYTLLFPILSPDSTVKARNIWCAGDRAQAWRNVMLKNQAPPNAQCETPIEANLALGRKLLVRGTPAIIFEDGSRVNGALPKDALEARLDAATVAAAAVKG</sequence>
<dbReference type="AlphaFoldDB" id="A0A2U1CPY8"/>
<comment type="caution">
    <text evidence="11">The sequence shown here is derived from an EMBL/GenBank/DDBJ whole genome shotgun (WGS) entry which is preliminary data.</text>
</comment>
<dbReference type="InterPro" id="IPR033954">
    <property type="entry name" value="DiS-bond_Isoase_DsbC/G"/>
</dbReference>
<keyword evidence="12" id="KW-1185">Reference proteome</keyword>
<dbReference type="InterPro" id="IPR017937">
    <property type="entry name" value="Thioredoxin_CS"/>
</dbReference>
<dbReference type="CDD" id="cd03020">
    <property type="entry name" value="DsbA_DsbC_DsbG"/>
    <property type="match status" value="1"/>
</dbReference>
<dbReference type="InterPro" id="IPR051470">
    <property type="entry name" value="Thiol:disulfide_interchange"/>
</dbReference>
<dbReference type="RefSeq" id="WP_243410804.1">
    <property type="nucleotide sequence ID" value="NZ_JACCEX010000001.1"/>
</dbReference>
<dbReference type="EMBL" id="QEKO01000001">
    <property type="protein sequence ID" value="PVY67945.1"/>
    <property type="molecule type" value="Genomic_DNA"/>
</dbReference>
<protein>
    <recommendedName>
        <fullName evidence="7">Thiol:disulfide interchange protein</fullName>
    </recommendedName>
</protein>
<proteinExistence type="inferred from homology"/>
<dbReference type="Proteomes" id="UP000246145">
    <property type="component" value="Unassembled WGS sequence"/>
</dbReference>
<gene>
    <name evidence="11" type="ORF">C7440_0331</name>
</gene>
<dbReference type="InterPro" id="IPR009094">
    <property type="entry name" value="DiS-bond_isomerase_DsbC/G_N_sf"/>
</dbReference>
<evidence type="ECO:0000256" key="6">
    <source>
        <dbReference type="ARBA" id="ARBA00023284"/>
    </source>
</evidence>
<evidence type="ECO:0000256" key="8">
    <source>
        <dbReference type="SAM" id="MobiDB-lite"/>
    </source>
</evidence>
<feature type="compositionally biased region" description="Low complexity" evidence="8">
    <location>
        <begin position="33"/>
        <end position="65"/>
    </location>
</feature>
<evidence type="ECO:0000259" key="9">
    <source>
        <dbReference type="Pfam" id="PF10411"/>
    </source>
</evidence>
<dbReference type="PANTHER" id="PTHR35272:SF3">
    <property type="entry name" value="THIOL:DISULFIDE INTERCHANGE PROTEIN DSBC"/>
    <property type="match status" value="1"/>
</dbReference>
<dbReference type="PROSITE" id="PS00194">
    <property type="entry name" value="THIOREDOXIN_1"/>
    <property type="match status" value="1"/>
</dbReference>
<evidence type="ECO:0000256" key="2">
    <source>
        <dbReference type="ARBA" id="ARBA00009813"/>
    </source>
</evidence>
<name>A0A2U1CPY8_9BURK</name>
<dbReference type="Pfam" id="PF10411">
    <property type="entry name" value="DsbC_N"/>
    <property type="match status" value="1"/>
</dbReference>
<keyword evidence="4 7" id="KW-0574">Periplasm</keyword>